<dbReference type="SUPFAM" id="SSF51905">
    <property type="entry name" value="FAD/NAD(P)-binding domain"/>
    <property type="match status" value="1"/>
</dbReference>
<keyword evidence="2" id="KW-1185">Reference proteome</keyword>
<organism evidence="1 2">
    <name type="scientific">Arcobacter roscoffensis</name>
    <dbReference type="NCBI Taxonomy" id="2961520"/>
    <lineage>
        <taxon>Bacteria</taxon>
        <taxon>Pseudomonadati</taxon>
        <taxon>Campylobacterota</taxon>
        <taxon>Epsilonproteobacteria</taxon>
        <taxon>Campylobacterales</taxon>
        <taxon>Arcobacteraceae</taxon>
        <taxon>Arcobacter</taxon>
    </lineage>
</organism>
<evidence type="ECO:0000313" key="2">
    <source>
        <dbReference type="Proteomes" id="UP001060012"/>
    </source>
</evidence>
<dbReference type="PANTHER" id="PTHR42923:SF3">
    <property type="entry name" value="PROTOPORPHYRINOGEN OXIDASE"/>
    <property type="match status" value="1"/>
</dbReference>
<accession>A0ABY5E5C0</accession>
<dbReference type="Pfam" id="PF13450">
    <property type="entry name" value="NAD_binding_8"/>
    <property type="match status" value="1"/>
</dbReference>
<dbReference type="InterPro" id="IPR036188">
    <property type="entry name" value="FAD/NAD-bd_sf"/>
</dbReference>
<dbReference type="EMBL" id="CP100595">
    <property type="protein sequence ID" value="UTJ06370.1"/>
    <property type="molecule type" value="Genomic_DNA"/>
</dbReference>
<dbReference type="PANTHER" id="PTHR42923">
    <property type="entry name" value="PROTOPORPHYRINOGEN OXIDASE"/>
    <property type="match status" value="1"/>
</dbReference>
<dbReference type="Gene3D" id="3.50.50.60">
    <property type="entry name" value="FAD/NAD(P)-binding domain"/>
    <property type="match status" value="1"/>
</dbReference>
<dbReference type="RefSeq" id="WP_254576549.1">
    <property type="nucleotide sequence ID" value="NZ_CP100595.1"/>
</dbReference>
<sequence>MKENIVIVGGGIAGLLSASLLAEDKKYNIHLIEKTNSLGGLLKCFDYGKNGKFDYGAHNILETGINELDNILRDLLPSNEWQVSSAINGQKRALTGIYFDGKLQQNSPFIDLRKRKNIDELRIDFLKNFEKTKEHKKTTAYEYSKSLFGKKITKEAVVPVFKSLYGIHPKHMDYMAMFLTPLVRVGLFDEKIMKDLLPTQLLSSILSYPEQKNLGSDILGVKKAYYPKKYGIYRVIEALKEQLEKQGVNIHLEDEVKDIVEKNNRIEEIILSNTKIKNINHLFWSAGHLILKNLLKIKLDNLKFQKPPKTVITNLLIDKKLKIGDICYFYNYDSEYKTFRVDNYINYCSGAKRNGLYPISIETLASDNDLENIDKITQTAIDELKAFNVFGKACKVKFAKTEVLDYGFPLLTKDNIETMDRVRESILNRNIKNLTLLGILSQKDLFFESDIKKDLYLKVKRFLDEC</sequence>
<gene>
    <name evidence="1" type="ORF">NJU99_14125</name>
</gene>
<name>A0ABY5E5C0_9BACT</name>
<dbReference type="Proteomes" id="UP001060012">
    <property type="component" value="Chromosome"/>
</dbReference>
<evidence type="ECO:0000313" key="1">
    <source>
        <dbReference type="EMBL" id="UTJ06370.1"/>
    </source>
</evidence>
<reference evidence="1" key="1">
    <citation type="submission" date="2022-07" db="EMBL/GenBank/DDBJ databases">
        <title>Arcobacter roscoffensis sp. nov., a marine bacterium isolated from coastal seawater collected from Roscoff, France.</title>
        <authorList>
            <person name="Pascual J."/>
            <person name="Lepeaux C."/>
            <person name="Methner A."/>
            <person name="Overmann J."/>
        </authorList>
    </citation>
    <scope>NUCLEOTIDE SEQUENCE</scope>
    <source>
        <strain evidence="1">ARW1-2F2</strain>
    </source>
</reference>
<dbReference type="InterPro" id="IPR050464">
    <property type="entry name" value="Zeta_carotene_desat/Oxidored"/>
</dbReference>
<proteinExistence type="predicted"/>
<protein>
    <submittedName>
        <fullName evidence="1">NAD(P)-binding protein</fullName>
    </submittedName>
</protein>